<dbReference type="EMBL" id="BAAAUD010000041">
    <property type="protein sequence ID" value="GAA2951887.1"/>
    <property type="molecule type" value="Genomic_DNA"/>
</dbReference>
<comment type="caution">
    <text evidence="2">The sequence shown here is derived from an EMBL/GenBank/DDBJ whole genome shotgun (WGS) entry which is preliminary data.</text>
</comment>
<evidence type="ECO:0000313" key="2">
    <source>
        <dbReference type="EMBL" id="GAA2951887.1"/>
    </source>
</evidence>
<dbReference type="SUPFAM" id="SSF88946">
    <property type="entry name" value="Sigma2 domain of RNA polymerase sigma factors"/>
    <property type="match status" value="1"/>
</dbReference>
<feature type="compositionally biased region" description="Basic and acidic residues" evidence="1">
    <location>
        <begin position="18"/>
        <end position="31"/>
    </location>
</feature>
<gene>
    <name evidence="2" type="ORF">GCM10010446_41340</name>
</gene>
<dbReference type="Proteomes" id="UP001500403">
    <property type="component" value="Unassembled WGS sequence"/>
</dbReference>
<dbReference type="RefSeq" id="WP_425577285.1">
    <property type="nucleotide sequence ID" value="NZ_BAAAUD010000041.1"/>
</dbReference>
<feature type="region of interest" description="Disordered" evidence="1">
    <location>
        <begin position="1"/>
        <end position="31"/>
    </location>
</feature>
<evidence type="ECO:0000313" key="3">
    <source>
        <dbReference type="Proteomes" id="UP001500403"/>
    </source>
</evidence>
<dbReference type="InterPro" id="IPR013325">
    <property type="entry name" value="RNA_pol_sigma_r2"/>
</dbReference>
<evidence type="ECO:0000256" key="1">
    <source>
        <dbReference type="SAM" id="MobiDB-lite"/>
    </source>
</evidence>
<accession>A0ABN3XEC2</accession>
<sequence length="165" mass="17530">MPGSPAGFLPPAALEGGDGPRARAGEGGTARRDEEALHAFAGGRRTALYRSACLLCGDRHEAEDLVRATLVKAVLGGRRPQRIDTIEAYARTTLVSSFVASRRRVWRRGAGVRRTAGPGRAGRQAGDADTGLMRGPWARLTPPDGRVMPVRDSTGFRGKGQPGRC</sequence>
<evidence type="ECO:0008006" key="4">
    <source>
        <dbReference type="Google" id="ProtNLM"/>
    </source>
</evidence>
<feature type="region of interest" description="Disordered" evidence="1">
    <location>
        <begin position="110"/>
        <end position="165"/>
    </location>
</feature>
<feature type="compositionally biased region" description="Low complexity" evidence="1">
    <location>
        <begin position="112"/>
        <end position="128"/>
    </location>
</feature>
<keyword evidence="3" id="KW-1185">Reference proteome</keyword>
<protein>
    <recommendedName>
        <fullName evidence="4">RNA polymerase sigma-70 region 2 domain-containing protein</fullName>
    </recommendedName>
</protein>
<reference evidence="2 3" key="1">
    <citation type="journal article" date="2019" name="Int. J. Syst. Evol. Microbiol.">
        <title>The Global Catalogue of Microorganisms (GCM) 10K type strain sequencing project: providing services to taxonomists for standard genome sequencing and annotation.</title>
        <authorList>
            <consortium name="The Broad Institute Genomics Platform"/>
            <consortium name="The Broad Institute Genome Sequencing Center for Infectious Disease"/>
            <person name="Wu L."/>
            <person name="Ma J."/>
        </authorList>
    </citation>
    <scope>NUCLEOTIDE SEQUENCE [LARGE SCALE GENOMIC DNA]</scope>
    <source>
        <strain evidence="2 3">JCM 9088</strain>
    </source>
</reference>
<dbReference type="Gene3D" id="1.10.1740.10">
    <property type="match status" value="1"/>
</dbReference>
<organism evidence="2 3">
    <name type="scientific">Streptomyces enissocaesilis</name>
    <dbReference type="NCBI Taxonomy" id="332589"/>
    <lineage>
        <taxon>Bacteria</taxon>
        <taxon>Bacillati</taxon>
        <taxon>Actinomycetota</taxon>
        <taxon>Actinomycetes</taxon>
        <taxon>Kitasatosporales</taxon>
        <taxon>Streptomycetaceae</taxon>
        <taxon>Streptomyces</taxon>
        <taxon>Streptomyces rochei group</taxon>
    </lineage>
</organism>
<proteinExistence type="predicted"/>
<name>A0ABN3XEC2_9ACTN</name>